<reference evidence="1 2" key="1">
    <citation type="submission" date="2011-08" db="EMBL/GenBank/DDBJ databases">
        <title>The Genome Sequence of Clostridium hathewayi WAL-18680.</title>
        <authorList>
            <consortium name="The Broad Institute Genome Sequencing Platform"/>
            <person name="Earl A."/>
            <person name="Ward D."/>
            <person name="Feldgarden M."/>
            <person name="Gevers D."/>
            <person name="Finegold S.M."/>
            <person name="Summanen P.H."/>
            <person name="Molitoris D.R."/>
            <person name="Song M."/>
            <person name="Daigneault M."/>
            <person name="Allen-Vercoe E."/>
            <person name="Young S.K."/>
            <person name="Zeng Q."/>
            <person name="Gargeya S."/>
            <person name="Fitzgerald M."/>
            <person name="Haas B."/>
            <person name="Abouelleil A."/>
            <person name="Alvarado L."/>
            <person name="Arachchi H.M."/>
            <person name="Berlin A."/>
            <person name="Brown A."/>
            <person name="Chapman S.B."/>
            <person name="Chen Z."/>
            <person name="Dunbar C."/>
            <person name="Freedman E."/>
            <person name="Gearin G."/>
            <person name="Gellesch M."/>
            <person name="Goldberg J."/>
            <person name="Griggs A."/>
            <person name="Gujja S."/>
            <person name="Heiman D."/>
            <person name="Howarth C."/>
            <person name="Larson L."/>
            <person name="Lui A."/>
            <person name="MacDonald P.J.P."/>
            <person name="Montmayeur A."/>
            <person name="Murphy C."/>
            <person name="Neiman D."/>
            <person name="Pearson M."/>
            <person name="Priest M."/>
            <person name="Roberts A."/>
            <person name="Saif S."/>
            <person name="Shea T."/>
            <person name="Shenoy N."/>
            <person name="Sisk P."/>
            <person name="Stolte C."/>
            <person name="Sykes S."/>
            <person name="Wortman J."/>
            <person name="Nusbaum C."/>
            <person name="Birren B."/>
        </authorList>
    </citation>
    <scope>NUCLEOTIDE SEQUENCE [LARGE SCALE GENOMIC DNA]</scope>
    <source>
        <strain evidence="1 2">WAL-18680</strain>
    </source>
</reference>
<proteinExistence type="predicted"/>
<dbReference type="Proteomes" id="UP000005384">
    <property type="component" value="Unassembled WGS sequence"/>
</dbReference>
<dbReference type="AlphaFoldDB" id="G5IMK6"/>
<name>G5IMK6_9FIRM</name>
<evidence type="ECO:0000313" key="2">
    <source>
        <dbReference type="Proteomes" id="UP000005384"/>
    </source>
</evidence>
<dbReference type="HOGENOM" id="CLU_170921_1_0_9"/>
<accession>G5IMK6</accession>
<evidence type="ECO:0000313" key="1">
    <source>
        <dbReference type="EMBL" id="EHI57625.1"/>
    </source>
</evidence>
<keyword evidence="2" id="KW-1185">Reference proteome</keyword>
<protein>
    <submittedName>
        <fullName evidence="1">Uncharacterized protein</fullName>
    </submittedName>
</protein>
<dbReference type="EMBL" id="ADLN01000120">
    <property type="protein sequence ID" value="EHI57625.1"/>
    <property type="molecule type" value="Genomic_DNA"/>
</dbReference>
<gene>
    <name evidence="1" type="ORF">HMPREF9473_04734</name>
</gene>
<comment type="caution">
    <text evidence="1">The sequence shown here is derived from an EMBL/GenBank/DDBJ whole genome shotgun (WGS) entry which is preliminary data.</text>
</comment>
<sequence>MEKFNSDEYLEEQERQEYVNGLKRFQAKGIPVFIDGERASEEDWDKIFMVREDGSFYMSDYVGMEEGALREIHFDRVYNR</sequence>
<dbReference type="OrthoDB" id="1771153at2"/>
<dbReference type="RefSeq" id="WP_006782722.1">
    <property type="nucleotide sequence ID" value="NZ_CP040506.1"/>
</dbReference>
<dbReference type="PATRIC" id="fig|742737.3.peg.4722"/>
<organism evidence="1 2">
    <name type="scientific">Hungatella hathewayi WAL-18680</name>
    <dbReference type="NCBI Taxonomy" id="742737"/>
    <lineage>
        <taxon>Bacteria</taxon>
        <taxon>Bacillati</taxon>
        <taxon>Bacillota</taxon>
        <taxon>Clostridia</taxon>
        <taxon>Lachnospirales</taxon>
        <taxon>Lachnospiraceae</taxon>
        <taxon>Hungatella</taxon>
    </lineage>
</organism>